<keyword evidence="2" id="KW-0539">Nucleus</keyword>
<dbReference type="InterPro" id="IPR053016">
    <property type="entry name" value="CTF18-RFC_complex"/>
</dbReference>
<dbReference type="AlphaFoldDB" id="A0ABD3DD65"/>
<dbReference type="PANTHER" id="PTHR46765">
    <property type="entry name" value="P-LOOP CONTAINING NUCLEOSIDE TRIPHOSPHATE HYDROLASES SUPERFAMILY PROTEIN"/>
    <property type="match status" value="1"/>
</dbReference>
<comment type="subcellular location">
    <subcellularLocation>
        <location evidence="1">Nucleus</location>
    </subcellularLocation>
</comment>
<dbReference type="GO" id="GO:0005634">
    <property type="term" value="C:nucleus"/>
    <property type="evidence" value="ECO:0007669"/>
    <property type="project" value="UniProtKB-SubCell"/>
</dbReference>
<evidence type="ECO:0000313" key="3">
    <source>
        <dbReference type="EMBL" id="KAL3639794.1"/>
    </source>
</evidence>
<proteinExistence type="predicted"/>
<evidence type="ECO:0000256" key="1">
    <source>
        <dbReference type="ARBA" id="ARBA00004123"/>
    </source>
</evidence>
<protein>
    <submittedName>
        <fullName evidence="3">Uncharacterized protein</fullName>
    </submittedName>
</protein>
<dbReference type="PANTHER" id="PTHR46765:SF1">
    <property type="entry name" value="P-LOOP CONTAINING NUCLEOSIDE TRIPHOSPHATE HYDROLASES SUPERFAMILY PROTEIN"/>
    <property type="match status" value="1"/>
</dbReference>
<name>A0ABD3DD65_9LAMI</name>
<dbReference type="Proteomes" id="UP001632038">
    <property type="component" value="Unassembled WGS sequence"/>
</dbReference>
<evidence type="ECO:0000256" key="2">
    <source>
        <dbReference type="ARBA" id="ARBA00023242"/>
    </source>
</evidence>
<comment type="caution">
    <text evidence="3">The sequence shown here is derived from an EMBL/GenBank/DDBJ whole genome shotgun (WGS) entry which is preliminary data.</text>
</comment>
<keyword evidence="4" id="KW-1185">Reference proteome</keyword>
<organism evidence="3 4">
    <name type="scientific">Castilleja foliolosa</name>
    <dbReference type="NCBI Taxonomy" id="1961234"/>
    <lineage>
        <taxon>Eukaryota</taxon>
        <taxon>Viridiplantae</taxon>
        <taxon>Streptophyta</taxon>
        <taxon>Embryophyta</taxon>
        <taxon>Tracheophyta</taxon>
        <taxon>Spermatophyta</taxon>
        <taxon>Magnoliopsida</taxon>
        <taxon>eudicotyledons</taxon>
        <taxon>Gunneridae</taxon>
        <taxon>Pentapetalae</taxon>
        <taxon>asterids</taxon>
        <taxon>lamiids</taxon>
        <taxon>Lamiales</taxon>
        <taxon>Orobanchaceae</taxon>
        <taxon>Pedicularideae</taxon>
        <taxon>Castillejinae</taxon>
        <taxon>Castilleja</taxon>
    </lineage>
</organism>
<accession>A0ABD3DD65</accession>
<gene>
    <name evidence="3" type="ORF">CASFOL_014762</name>
</gene>
<reference evidence="4" key="1">
    <citation type="journal article" date="2024" name="IScience">
        <title>Strigolactones Initiate the Formation of Haustorium-like Structures in Castilleja.</title>
        <authorList>
            <person name="Buerger M."/>
            <person name="Peterson D."/>
            <person name="Chory J."/>
        </authorList>
    </citation>
    <scope>NUCLEOTIDE SEQUENCE [LARGE SCALE GENOMIC DNA]</scope>
</reference>
<sequence length="138" mass="16332">MDRGDYDLILDGIHENILQLRYVDPVMHKTVQCLDSLVVSDINHRYIMRTQRMFLQVYQPPIAIFIHGLVAQLEKKDIEWPKSFHRNRTLLAERTDMFHTWNNRISPNISRHLSPKSFVEDSISLMLHIMSPPTLRPK</sequence>
<evidence type="ECO:0000313" key="4">
    <source>
        <dbReference type="Proteomes" id="UP001632038"/>
    </source>
</evidence>
<dbReference type="EMBL" id="JAVIJP010000017">
    <property type="protein sequence ID" value="KAL3639794.1"/>
    <property type="molecule type" value="Genomic_DNA"/>
</dbReference>